<gene>
    <name evidence="3" type="ORF">O4G74_00725</name>
</gene>
<dbReference type="InterPro" id="IPR000782">
    <property type="entry name" value="FAS1_domain"/>
</dbReference>
<dbReference type="PROSITE" id="PS50213">
    <property type="entry name" value="FAS1"/>
    <property type="match status" value="1"/>
</dbReference>
<dbReference type="RefSeq" id="WP_269400763.1">
    <property type="nucleotide sequence ID" value="NZ_JAPWGW010000001.1"/>
</dbReference>
<evidence type="ECO:0000259" key="2">
    <source>
        <dbReference type="PROSITE" id="PS50213"/>
    </source>
</evidence>
<dbReference type="EMBL" id="JAPWGW010000001">
    <property type="protein sequence ID" value="MCZ4296571.1"/>
    <property type="molecule type" value="Genomic_DNA"/>
</dbReference>
<evidence type="ECO:0000313" key="4">
    <source>
        <dbReference type="Proteomes" id="UP001083770"/>
    </source>
</evidence>
<proteinExistence type="predicted"/>
<dbReference type="InterPro" id="IPR050904">
    <property type="entry name" value="Adhesion/Biosynth-related"/>
</dbReference>
<organism evidence="3 4">
    <name type="scientific">Henriciella marina</name>
    <dbReference type="NCBI Taxonomy" id="453851"/>
    <lineage>
        <taxon>Bacteria</taxon>
        <taxon>Pseudomonadati</taxon>
        <taxon>Pseudomonadota</taxon>
        <taxon>Alphaproteobacteria</taxon>
        <taxon>Hyphomonadales</taxon>
        <taxon>Hyphomonadaceae</taxon>
        <taxon>Henriciella</taxon>
    </lineage>
</organism>
<keyword evidence="4" id="KW-1185">Reference proteome</keyword>
<dbReference type="SUPFAM" id="SSF82153">
    <property type="entry name" value="FAS1 domain"/>
    <property type="match status" value="1"/>
</dbReference>
<dbReference type="Pfam" id="PF02469">
    <property type="entry name" value="Fasciclin"/>
    <property type="match status" value="1"/>
</dbReference>
<comment type="caution">
    <text evidence="3">The sequence shown here is derived from an EMBL/GenBank/DDBJ whole genome shotgun (WGS) entry which is preliminary data.</text>
</comment>
<name>A0ABT4LQC9_9PROT</name>
<accession>A0ABT4LQC9</accession>
<feature type="chain" id="PRO_5046429477" evidence="1">
    <location>
        <begin position="24"/>
        <end position="168"/>
    </location>
</feature>
<dbReference type="Gene3D" id="2.30.180.10">
    <property type="entry name" value="FAS1 domain"/>
    <property type="match status" value="1"/>
</dbReference>
<protein>
    <submittedName>
        <fullName evidence="3">Fasciclin domain-containing protein</fullName>
    </submittedName>
</protein>
<feature type="signal peptide" evidence="1">
    <location>
        <begin position="1"/>
        <end position="23"/>
    </location>
</feature>
<evidence type="ECO:0000313" key="3">
    <source>
        <dbReference type="EMBL" id="MCZ4296571.1"/>
    </source>
</evidence>
<reference evidence="3" key="1">
    <citation type="submission" date="2022-12" db="EMBL/GenBank/DDBJ databases">
        <title>Bacterial isolates from different developmental stages of Nematostella vectensis.</title>
        <authorList>
            <person name="Fraune S."/>
        </authorList>
    </citation>
    <scope>NUCLEOTIDE SEQUENCE</scope>
    <source>
        <strain evidence="3">G21632-S1</strain>
    </source>
</reference>
<evidence type="ECO:0000256" key="1">
    <source>
        <dbReference type="SAM" id="SignalP"/>
    </source>
</evidence>
<dbReference type="Proteomes" id="UP001083770">
    <property type="component" value="Unassembled WGS sequence"/>
</dbReference>
<dbReference type="PANTHER" id="PTHR10900:SF77">
    <property type="entry name" value="FI19380P1"/>
    <property type="match status" value="1"/>
</dbReference>
<dbReference type="InterPro" id="IPR036378">
    <property type="entry name" value="FAS1_dom_sf"/>
</dbReference>
<sequence length="168" mass="17263">MKKFFASVAATALLVGGASVAFADGHSEMSDKKNIVETASANDNFSTLVTAVSEAGLVDALSAEGPFTVFAPTNEAFAALPEGTVETLLMDENIEQLQAILQLHVVAGKIKSGDIAEGSTEVETLGGETIEVVNDGHSITVGGAEVIMADVYTSNGVIHAIDSVILPE</sequence>
<dbReference type="SMART" id="SM00554">
    <property type="entry name" value="FAS1"/>
    <property type="match status" value="1"/>
</dbReference>
<keyword evidence="1" id="KW-0732">Signal</keyword>
<feature type="domain" description="FAS1" evidence="2">
    <location>
        <begin position="32"/>
        <end position="165"/>
    </location>
</feature>
<dbReference type="PANTHER" id="PTHR10900">
    <property type="entry name" value="PERIOSTIN-RELATED"/>
    <property type="match status" value="1"/>
</dbReference>